<evidence type="ECO:0000256" key="1">
    <source>
        <dbReference type="ARBA" id="ARBA00009865"/>
    </source>
</evidence>
<dbReference type="Gene3D" id="2.60.120.200">
    <property type="match status" value="1"/>
</dbReference>
<dbReference type="EMBL" id="MPGH01000242">
    <property type="protein sequence ID" value="OLN81758.1"/>
    <property type="molecule type" value="Genomic_DNA"/>
</dbReference>
<comment type="caution">
    <text evidence="8">The sequence shown here is derived from an EMBL/GenBank/DDBJ whole genome shotgun (WGS) entry which is preliminary data.</text>
</comment>
<sequence length="537" mass="59954">MTKSLTFTNPILPGFYPDPSVVRVGDEFYMINSSFQFFPGLPIHKSTNLVDWELVDIELVSGHAICRPSQIDLNQATTKINRAEFGEFFTAGLYAPTIRFHAGRFYIVCTNLKGRSSMDSTEDFGPENFIITCDNLSDPNSFSDPIYFDFHGIDPSLLFDEDGKVYMQGSWIYGYRKKPATVIRQAEIDLNTGKYLSELRDIWTGSGDKVPEGPHLYKRNGAYWLLIAEGGTHRGHKITMARSDNVWGPYESYKKNPILTTQGSYHAIQCVGHGDLFMDKEGEWWCCLLGRREINGAYPLGRETYLVPATWSETAFPCLEPVELQQVVSFEHRQLPAGLLVSNSPPLPKTVRLDSPYTVYLRTPDLQAFSHDLVSHRIELLAKPMALGCAEGSPVFFGQRQVSLKSEASVTLHLDSLPADGHCGLSLYKDTFRHVSLDVNSKKEISLATAHKTHEFGFVNARTIAVASSVKLIVRSTIDSYVFSYELFLEGAWNGELELGSISAADMSGDDFTGTVYGLYASGKEGKATFEQFLLVQ</sequence>
<dbReference type="Gene3D" id="2.115.10.20">
    <property type="entry name" value="Glycosyl hydrolase domain, family 43"/>
    <property type="match status" value="1"/>
</dbReference>
<evidence type="ECO:0000256" key="5">
    <source>
        <dbReference type="PIRSR" id="PIRSR606710-2"/>
    </source>
</evidence>
<dbReference type="OrthoDB" id="408373at2759"/>
<evidence type="ECO:0000256" key="2">
    <source>
        <dbReference type="ARBA" id="ARBA00022801"/>
    </source>
</evidence>
<dbReference type="CDD" id="cd18617">
    <property type="entry name" value="GH43_XynB-like"/>
    <property type="match status" value="1"/>
</dbReference>
<dbReference type="PANTHER" id="PTHR42812">
    <property type="entry name" value="BETA-XYLOSIDASE"/>
    <property type="match status" value="1"/>
</dbReference>
<dbReference type="SUPFAM" id="SSF75005">
    <property type="entry name" value="Arabinanase/levansucrase/invertase"/>
    <property type="match status" value="1"/>
</dbReference>
<evidence type="ECO:0000256" key="6">
    <source>
        <dbReference type="RuleBase" id="RU361187"/>
    </source>
</evidence>
<dbReference type="SUPFAM" id="SSF49899">
    <property type="entry name" value="Concanavalin A-like lectins/glucanases"/>
    <property type="match status" value="1"/>
</dbReference>
<feature type="domain" description="Beta-xylosidase C-terminal Concanavalin A-like" evidence="7">
    <location>
        <begin position="374"/>
        <end position="533"/>
    </location>
</feature>
<dbReference type="GO" id="GO:0004553">
    <property type="term" value="F:hydrolase activity, hydrolyzing O-glycosyl compounds"/>
    <property type="evidence" value="ECO:0007669"/>
    <property type="project" value="InterPro"/>
</dbReference>
<dbReference type="InterPro" id="IPR051795">
    <property type="entry name" value="Glycosyl_Hydrlase_43"/>
</dbReference>
<keyword evidence="3 6" id="KW-0326">Glycosidase</keyword>
<dbReference type="InterPro" id="IPR013320">
    <property type="entry name" value="ConA-like_dom_sf"/>
</dbReference>
<keyword evidence="2 6" id="KW-0378">Hydrolase</keyword>
<dbReference type="AlphaFoldDB" id="A0A1Q8RBM1"/>
<keyword evidence="9" id="KW-1185">Reference proteome</keyword>
<dbReference type="InterPro" id="IPR023296">
    <property type="entry name" value="Glyco_hydro_beta-prop_sf"/>
</dbReference>
<dbReference type="InterPro" id="IPR006710">
    <property type="entry name" value="Glyco_hydro_43"/>
</dbReference>
<comment type="similarity">
    <text evidence="1 6">Belongs to the glycosyl hydrolase 43 family.</text>
</comment>
<evidence type="ECO:0000313" key="9">
    <source>
        <dbReference type="Proteomes" id="UP000186583"/>
    </source>
</evidence>
<feature type="site" description="Important for catalytic activity, responsible for pKa modulation of the active site Glu and correct orientation of both the proton donor and substrate" evidence="5">
    <location>
        <position position="154"/>
    </location>
</feature>
<name>A0A1Q8RBM1_9PEZI</name>
<dbReference type="PANTHER" id="PTHR42812:SF12">
    <property type="entry name" value="BETA-XYLOSIDASE-RELATED"/>
    <property type="match status" value="1"/>
</dbReference>
<proteinExistence type="inferred from homology"/>
<feature type="active site" description="Proton acceptor" evidence="4">
    <location>
        <position position="18"/>
    </location>
</feature>
<evidence type="ECO:0000259" key="7">
    <source>
        <dbReference type="Pfam" id="PF17851"/>
    </source>
</evidence>
<dbReference type="InterPro" id="IPR041542">
    <property type="entry name" value="GH43_C2"/>
</dbReference>
<accession>A0A1Q8RBM1</accession>
<dbReference type="Proteomes" id="UP000186583">
    <property type="component" value="Unassembled WGS sequence"/>
</dbReference>
<evidence type="ECO:0000256" key="4">
    <source>
        <dbReference type="PIRSR" id="PIRSR606710-1"/>
    </source>
</evidence>
<dbReference type="Pfam" id="PF17851">
    <property type="entry name" value="GH43_C2"/>
    <property type="match status" value="1"/>
</dbReference>
<dbReference type="GO" id="GO:0005975">
    <property type="term" value="P:carbohydrate metabolic process"/>
    <property type="evidence" value="ECO:0007669"/>
    <property type="project" value="InterPro"/>
</dbReference>
<evidence type="ECO:0000313" key="8">
    <source>
        <dbReference type="EMBL" id="OLN81758.1"/>
    </source>
</evidence>
<dbReference type="Pfam" id="PF04616">
    <property type="entry name" value="Glyco_hydro_43"/>
    <property type="match status" value="1"/>
</dbReference>
<protein>
    <submittedName>
        <fullName evidence="8">Non-reducing end alpha-L-arabinofuranosidase BoGH43A 6</fullName>
    </submittedName>
</protein>
<gene>
    <name evidence="8" type="ORF">CCHL11_06924</name>
</gene>
<reference evidence="8 9" key="1">
    <citation type="submission" date="2016-11" db="EMBL/GenBank/DDBJ databases">
        <title>Draft Genome Assembly of Colletotrichum chlorophyti a pathogen of herbaceous plants.</title>
        <authorList>
            <person name="Gan P."/>
            <person name="Narusaka M."/>
            <person name="Tsushima A."/>
            <person name="Narusaka Y."/>
            <person name="Takano Y."/>
            <person name="Shirasu K."/>
        </authorList>
    </citation>
    <scope>NUCLEOTIDE SEQUENCE [LARGE SCALE GENOMIC DNA]</scope>
    <source>
        <strain evidence="8 9">NTL11</strain>
    </source>
</reference>
<dbReference type="STRING" id="708187.A0A1Q8RBM1"/>
<feature type="active site" description="Proton donor" evidence="4">
    <location>
        <position position="212"/>
    </location>
</feature>
<organism evidence="8 9">
    <name type="scientific">Colletotrichum chlorophyti</name>
    <dbReference type="NCBI Taxonomy" id="708187"/>
    <lineage>
        <taxon>Eukaryota</taxon>
        <taxon>Fungi</taxon>
        <taxon>Dikarya</taxon>
        <taxon>Ascomycota</taxon>
        <taxon>Pezizomycotina</taxon>
        <taxon>Sordariomycetes</taxon>
        <taxon>Hypocreomycetidae</taxon>
        <taxon>Glomerellales</taxon>
        <taxon>Glomerellaceae</taxon>
        <taxon>Colletotrichum</taxon>
    </lineage>
</organism>
<evidence type="ECO:0000256" key="3">
    <source>
        <dbReference type="ARBA" id="ARBA00023295"/>
    </source>
</evidence>